<dbReference type="Proteomes" id="UP000263993">
    <property type="component" value="Unassembled WGS sequence"/>
</dbReference>
<dbReference type="OrthoDB" id="7997794at2"/>
<evidence type="ECO:0000313" key="1">
    <source>
        <dbReference type="EMBL" id="RDV04044.1"/>
    </source>
</evidence>
<name>A0A371B910_9BRAD</name>
<gene>
    <name evidence="1" type="ORF">DXH78_05260</name>
</gene>
<keyword evidence="2" id="KW-1185">Reference proteome</keyword>
<accession>A0A371B910</accession>
<protein>
    <submittedName>
        <fullName evidence="1">Uncharacterized protein</fullName>
    </submittedName>
</protein>
<dbReference type="AlphaFoldDB" id="A0A371B910"/>
<organism evidence="1 2">
    <name type="scientific">Undibacter mobilis</name>
    <dbReference type="NCBI Taxonomy" id="2292256"/>
    <lineage>
        <taxon>Bacteria</taxon>
        <taxon>Pseudomonadati</taxon>
        <taxon>Pseudomonadota</taxon>
        <taxon>Alphaproteobacteria</taxon>
        <taxon>Hyphomicrobiales</taxon>
        <taxon>Nitrobacteraceae</taxon>
        <taxon>Undibacter</taxon>
    </lineage>
</organism>
<proteinExistence type="predicted"/>
<sequence length="76" mass="8515">MAIARPLGFQVIALPSVQEPKPGLLRRLFDSLLESREQHAQKTVDAYVARNGSRLTDSLEREIGERLLDGGVKFRP</sequence>
<comment type="caution">
    <text evidence="1">The sequence shown here is derived from an EMBL/GenBank/DDBJ whole genome shotgun (WGS) entry which is preliminary data.</text>
</comment>
<dbReference type="RefSeq" id="WP_115516070.1">
    <property type="nucleotide sequence ID" value="NZ_QRGO01000001.1"/>
</dbReference>
<reference evidence="2" key="1">
    <citation type="submission" date="2018-08" db="EMBL/GenBank/DDBJ databases">
        <authorList>
            <person name="Kim S.-J."/>
            <person name="Jung G.-Y."/>
        </authorList>
    </citation>
    <scope>NUCLEOTIDE SEQUENCE [LARGE SCALE GENOMIC DNA]</scope>
    <source>
        <strain evidence="2">GY_H</strain>
    </source>
</reference>
<evidence type="ECO:0000313" key="2">
    <source>
        <dbReference type="Proteomes" id="UP000263993"/>
    </source>
</evidence>
<dbReference type="EMBL" id="QRGO01000001">
    <property type="protein sequence ID" value="RDV04044.1"/>
    <property type="molecule type" value="Genomic_DNA"/>
</dbReference>